<comment type="caution">
    <text evidence="2">The sequence shown here is derived from an EMBL/GenBank/DDBJ whole genome shotgun (WGS) entry which is preliminary data.</text>
</comment>
<accession>A0ABQ9XJI2</accession>
<feature type="region of interest" description="Disordered" evidence="1">
    <location>
        <begin position="637"/>
        <end position="657"/>
    </location>
</feature>
<evidence type="ECO:0000256" key="1">
    <source>
        <dbReference type="SAM" id="MobiDB-lite"/>
    </source>
</evidence>
<feature type="region of interest" description="Disordered" evidence="1">
    <location>
        <begin position="371"/>
        <end position="393"/>
    </location>
</feature>
<feature type="compositionally biased region" description="Basic residues" evidence="1">
    <location>
        <begin position="429"/>
        <end position="440"/>
    </location>
</feature>
<keyword evidence="3" id="KW-1185">Reference proteome</keyword>
<evidence type="ECO:0000313" key="2">
    <source>
        <dbReference type="EMBL" id="KAK2950979.1"/>
    </source>
</evidence>
<name>A0ABQ9XJI2_9EUKA</name>
<reference evidence="2 3" key="1">
    <citation type="journal article" date="2022" name="bioRxiv">
        <title>Genomics of Preaxostyla Flagellates Illuminates Evolutionary Transitions and the Path Towards Mitochondrial Loss.</title>
        <authorList>
            <person name="Novak L.V.F."/>
            <person name="Treitli S.C."/>
            <person name="Pyrih J."/>
            <person name="Halakuc P."/>
            <person name="Pipaliya S.V."/>
            <person name="Vacek V."/>
            <person name="Brzon O."/>
            <person name="Soukal P."/>
            <person name="Eme L."/>
            <person name="Dacks J.B."/>
            <person name="Karnkowska A."/>
            <person name="Elias M."/>
            <person name="Hampl V."/>
        </authorList>
    </citation>
    <scope>NUCLEOTIDE SEQUENCE [LARGE SCALE GENOMIC DNA]</scope>
    <source>
        <strain evidence="2">NAU3</strain>
        <tissue evidence="2">Gut</tissue>
    </source>
</reference>
<organism evidence="2 3">
    <name type="scientific">Blattamonas nauphoetae</name>
    <dbReference type="NCBI Taxonomy" id="2049346"/>
    <lineage>
        <taxon>Eukaryota</taxon>
        <taxon>Metamonada</taxon>
        <taxon>Preaxostyla</taxon>
        <taxon>Oxymonadida</taxon>
        <taxon>Blattamonas</taxon>
    </lineage>
</organism>
<feature type="compositionally biased region" description="Polar residues" evidence="1">
    <location>
        <begin position="446"/>
        <end position="459"/>
    </location>
</feature>
<sequence length="868" mass="97362">MLATSYTPSPLISQGEHQESFRLFPSIQKPLEARALLNYYRAHPAQFCLERDIRYRHAIIKQFYPKQISLRRPYIDRIRQRNSRVVYPYHSRKYSLLKAQPPLAPLPDTPLQFASKSIAYARYQYSLFHDSWLLFPIFEELPNEMMTHISLHSPVFEPTTFQIDIEVSFDHSTLIRTSSVTNIHTHPDIAIFRHFISPLTVFEVSGTPPLIPIPLHTLTFNYPKESILTRRQRPQPVPHVSPAKLHCFITQKKLSHTPEDRSLKTPLAVQGTSPPRIRSKSCLHFATNSVWTRDGTDVVHITTLFSQPTLSLLDAIEDEHLKMQKDRLDALRKQTDLLQTRMESQPLPLTSLSPSLFDALEEEIEKSSFSQPFPRLSLSKPAHPLPPQLPSSAPQPTFLLSGQDSHQLLHAALSEERTDRFIFETRPHAPPRRRISHPSRRVPCVRQTQYSSTSLSPRQSVEGVSPVSPHSLSLSLSSLPFSTSTPLRSAVFRTQDGHAEWNECLTDTLRSAHTPLFTQDTILNHTELLTHTSHLSFVFRETFNEAEGDSWVRGGWSGKGGLPEAKERLRWLVEIGRRKDEARDAKEAETLVLSILKLAMSVDLQSLFSDELFARVVKGSAFREVLSASQFLPTTQTPTLDGSGVHHSTSPKTPSVSLTLKQHTPTLAHLCHSAPPSASSLLSHSSHPPPPAPPVLGCWECAKTQLGSLPLRASQATSTHFAALFHKYVFPVRLFMLPAADVIHAMGVKGSAGRKLGSPTTLARSSGTSYGLYMLTLSKPPFRQSVCTLSHISRTRRSAVLSFTADSIALIPNDTPCVILFSKGEERRGRNLLLSGEQPLFHSLIVFHSMRARSTFLGFLGKIPTRSL</sequence>
<dbReference type="Proteomes" id="UP001281761">
    <property type="component" value="Unassembled WGS sequence"/>
</dbReference>
<evidence type="ECO:0000313" key="3">
    <source>
        <dbReference type="Proteomes" id="UP001281761"/>
    </source>
</evidence>
<dbReference type="EMBL" id="JARBJD010000126">
    <property type="protein sequence ID" value="KAK2950979.1"/>
    <property type="molecule type" value="Genomic_DNA"/>
</dbReference>
<gene>
    <name evidence="2" type="ORF">BLNAU_14057</name>
</gene>
<protein>
    <submittedName>
        <fullName evidence="2">Uncharacterized protein</fullName>
    </submittedName>
</protein>
<feature type="region of interest" description="Disordered" evidence="1">
    <location>
        <begin position="429"/>
        <end position="466"/>
    </location>
</feature>
<proteinExistence type="predicted"/>